<dbReference type="RefSeq" id="XP_046010137.1">
    <property type="nucleotide sequence ID" value="XM_046154398.1"/>
</dbReference>
<protein>
    <submittedName>
        <fullName evidence="2">Uncharacterized protein</fullName>
    </submittedName>
</protein>
<name>A0A9P9BN44_9PEZI</name>
<accession>A0A9P9BN44</accession>
<feature type="region of interest" description="Disordered" evidence="1">
    <location>
        <begin position="146"/>
        <end position="180"/>
    </location>
</feature>
<evidence type="ECO:0000256" key="1">
    <source>
        <dbReference type="SAM" id="MobiDB-lite"/>
    </source>
</evidence>
<dbReference type="GeneID" id="70183944"/>
<proteinExistence type="predicted"/>
<sequence length="180" mass="19728">MMARPRRSKAAVASDPEDASDHGSQEDTIGAVPRAMQNIDTLKKTRAQNQAGINQDYNAALDMWTKQVRDHFARQTQEMERVHTDTIARFTAAVERKLACEEAIAERIKALSEDRAHLAMLINAVYTGRRELARDAAATMMHDAGTAKTTGRTAKASKRTGLGVSGSRTVGLDYTKRKGA</sequence>
<dbReference type="Proteomes" id="UP000756346">
    <property type="component" value="Unassembled WGS sequence"/>
</dbReference>
<dbReference type="OrthoDB" id="4777020at2759"/>
<evidence type="ECO:0000313" key="2">
    <source>
        <dbReference type="EMBL" id="KAH7027338.1"/>
    </source>
</evidence>
<gene>
    <name evidence="2" type="ORF">B0I36DRAFT_326907</name>
</gene>
<keyword evidence="3" id="KW-1185">Reference proteome</keyword>
<dbReference type="AlphaFoldDB" id="A0A9P9BN44"/>
<organism evidence="2 3">
    <name type="scientific">Microdochium trichocladiopsis</name>
    <dbReference type="NCBI Taxonomy" id="1682393"/>
    <lineage>
        <taxon>Eukaryota</taxon>
        <taxon>Fungi</taxon>
        <taxon>Dikarya</taxon>
        <taxon>Ascomycota</taxon>
        <taxon>Pezizomycotina</taxon>
        <taxon>Sordariomycetes</taxon>
        <taxon>Xylariomycetidae</taxon>
        <taxon>Xylariales</taxon>
        <taxon>Microdochiaceae</taxon>
        <taxon>Microdochium</taxon>
    </lineage>
</organism>
<feature type="region of interest" description="Disordered" evidence="1">
    <location>
        <begin position="1"/>
        <end position="29"/>
    </location>
</feature>
<evidence type="ECO:0000313" key="3">
    <source>
        <dbReference type="Proteomes" id="UP000756346"/>
    </source>
</evidence>
<dbReference type="EMBL" id="JAGTJQ010000007">
    <property type="protein sequence ID" value="KAH7027338.1"/>
    <property type="molecule type" value="Genomic_DNA"/>
</dbReference>
<comment type="caution">
    <text evidence="2">The sequence shown here is derived from an EMBL/GenBank/DDBJ whole genome shotgun (WGS) entry which is preliminary data.</text>
</comment>
<reference evidence="2" key="1">
    <citation type="journal article" date="2021" name="Nat. Commun.">
        <title>Genetic determinants of endophytism in the Arabidopsis root mycobiome.</title>
        <authorList>
            <person name="Mesny F."/>
            <person name="Miyauchi S."/>
            <person name="Thiergart T."/>
            <person name="Pickel B."/>
            <person name="Atanasova L."/>
            <person name="Karlsson M."/>
            <person name="Huettel B."/>
            <person name="Barry K.W."/>
            <person name="Haridas S."/>
            <person name="Chen C."/>
            <person name="Bauer D."/>
            <person name="Andreopoulos W."/>
            <person name="Pangilinan J."/>
            <person name="LaButti K."/>
            <person name="Riley R."/>
            <person name="Lipzen A."/>
            <person name="Clum A."/>
            <person name="Drula E."/>
            <person name="Henrissat B."/>
            <person name="Kohler A."/>
            <person name="Grigoriev I.V."/>
            <person name="Martin F.M."/>
            <person name="Hacquard S."/>
        </authorList>
    </citation>
    <scope>NUCLEOTIDE SEQUENCE</scope>
    <source>
        <strain evidence="2">MPI-CAGE-CH-0230</strain>
    </source>
</reference>